<evidence type="ECO:0000259" key="1">
    <source>
        <dbReference type="Pfam" id="PF21880"/>
    </source>
</evidence>
<dbReference type="Proteomes" id="UP000663207">
    <property type="component" value="Chromosome"/>
</dbReference>
<sequence>MEKFTKETLEGLIGKSITACKADSGGELAELVVEKVSDGKLNSAEFSSMSVELSGLPEAHLPESTYLFKHDAFGEVLLYMSPYDIDKYQIIVSRKKTS</sequence>
<dbReference type="InterPro" id="IPR054209">
    <property type="entry name" value="DUF6916"/>
</dbReference>
<name>A0ABX7R3L6_9GAMM</name>
<evidence type="ECO:0000313" key="2">
    <source>
        <dbReference type="EMBL" id="QSX37415.1"/>
    </source>
</evidence>
<proteinExistence type="predicted"/>
<dbReference type="EMBL" id="CP071502">
    <property type="protein sequence ID" value="QSX37415.1"/>
    <property type="molecule type" value="Genomic_DNA"/>
</dbReference>
<organism evidence="2 3">
    <name type="scientific">Shewanella sedimentimangrovi</name>
    <dbReference type="NCBI Taxonomy" id="2814293"/>
    <lineage>
        <taxon>Bacteria</taxon>
        <taxon>Pseudomonadati</taxon>
        <taxon>Pseudomonadota</taxon>
        <taxon>Gammaproteobacteria</taxon>
        <taxon>Alteromonadales</taxon>
        <taxon>Shewanellaceae</taxon>
        <taxon>Shewanella</taxon>
    </lineage>
</organism>
<dbReference type="RefSeq" id="WP_207380646.1">
    <property type="nucleotide sequence ID" value="NZ_CP071502.1"/>
</dbReference>
<keyword evidence="3" id="KW-1185">Reference proteome</keyword>
<accession>A0ABX7R3L6</accession>
<gene>
    <name evidence="2" type="ORF">JYB85_00715</name>
</gene>
<feature type="domain" description="DUF6916" evidence="1">
    <location>
        <begin position="4"/>
        <end position="91"/>
    </location>
</feature>
<reference evidence="2 3" key="1">
    <citation type="submission" date="2021-03" db="EMBL/GenBank/DDBJ databases">
        <title>Novel species identification of genus Shewanella.</title>
        <authorList>
            <person name="Liu G."/>
            <person name="Zhang Q."/>
        </authorList>
    </citation>
    <scope>NUCLEOTIDE SEQUENCE [LARGE SCALE GENOMIC DNA]</scope>
    <source>
        <strain evidence="2 3">FJAT-52962</strain>
    </source>
</reference>
<evidence type="ECO:0000313" key="3">
    <source>
        <dbReference type="Proteomes" id="UP000663207"/>
    </source>
</evidence>
<protein>
    <recommendedName>
        <fullName evidence="1">DUF6916 domain-containing protein</fullName>
    </recommendedName>
</protein>
<dbReference type="Pfam" id="PF21880">
    <property type="entry name" value="DUF6916"/>
    <property type="match status" value="1"/>
</dbReference>